<organism evidence="5 6">
    <name type="scientific">Sporosarcina globispora</name>
    <name type="common">Bacillus globisporus</name>
    <dbReference type="NCBI Taxonomy" id="1459"/>
    <lineage>
        <taxon>Bacteria</taxon>
        <taxon>Bacillati</taxon>
        <taxon>Bacillota</taxon>
        <taxon>Bacilli</taxon>
        <taxon>Bacillales</taxon>
        <taxon>Caryophanaceae</taxon>
        <taxon>Sporosarcina</taxon>
    </lineage>
</organism>
<dbReference type="GO" id="GO:0000155">
    <property type="term" value="F:phosphorelay sensor kinase activity"/>
    <property type="evidence" value="ECO:0007669"/>
    <property type="project" value="InterPro"/>
</dbReference>
<sequence length="183" mass="21316">MDKDWNMIEVLRHARHDWLNKIQLIKGNLSLNKVDRAKEIIDEIVVEAQQEARLSNLNLPAFASLLLTYNWENHFFQLEYEVLDDTISGRLDDFVLSEWTGSFFAILDTSVKPYHENHLSVSISHEKGGARFFFDFSGILTDMDKLDQFFKKKYANITAAVQELAEEELELELYVPFIAKGRE</sequence>
<comment type="caution">
    <text evidence="5">The sequence shown here is derived from an EMBL/GenBank/DDBJ whole genome shotgun (WGS) entry which is preliminary data.</text>
</comment>
<dbReference type="EMBL" id="LGUF01000007">
    <property type="protein sequence ID" value="KON86899.1"/>
    <property type="molecule type" value="Genomic_DNA"/>
</dbReference>
<gene>
    <name evidence="5" type="ORF">AF332_08820</name>
</gene>
<keyword evidence="1" id="KW-0597">Phosphoprotein</keyword>
<reference evidence="6" key="1">
    <citation type="submission" date="2015-07" db="EMBL/GenBank/DDBJ databases">
        <title>Fjat-10036 dsm4.</title>
        <authorList>
            <person name="Liu B."/>
            <person name="Wang J."/>
            <person name="Zhu Y."/>
            <person name="Liu G."/>
            <person name="Chen Q."/>
            <person name="Chen Z."/>
            <person name="Lan J."/>
            <person name="Che J."/>
            <person name="Ge C."/>
            <person name="Shi H."/>
            <person name="Pan Z."/>
            <person name="Liu X."/>
        </authorList>
    </citation>
    <scope>NUCLEOTIDE SEQUENCE [LARGE SCALE GENOMIC DNA]</scope>
    <source>
        <strain evidence="6">DSM 4</strain>
    </source>
</reference>
<dbReference type="PATRIC" id="fig|1459.3.peg.1872"/>
<accession>A0A0M0GAL7</accession>
<keyword evidence="6" id="KW-1185">Reference proteome</keyword>
<dbReference type="InterPro" id="IPR016120">
    <property type="entry name" value="Sig_transdc_His_kin_SpoOB"/>
</dbReference>
<protein>
    <submittedName>
        <fullName evidence="5">Sporulation protein</fullName>
    </submittedName>
</protein>
<evidence type="ECO:0000256" key="1">
    <source>
        <dbReference type="ARBA" id="ARBA00022553"/>
    </source>
</evidence>
<proteinExistence type="predicted"/>
<evidence type="ECO:0000313" key="6">
    <source>
        <dbReference type="Proteomes" id="UP000037109"/>
    </source>
</evidence>
<evidence type="ECO:0000259" key="4">
    <source>
        <dbReference type="SMART" id="SM01317"/>
    </source>
</evidence>
<evidence type="ECO:0000313" key="5">
    <source>
        <dbReference type="EMBL" id="KON86899.1"/>
    </source>
</evidence>
<name>A0A0M0GAL7_SPOGL</name>
<dbReference type="AlphaFoldDB" id="A0A0M0GAL7"/>
<keyword evidence="2" id="KW-0808">Transferase</keyword>
<dbReference type="SUPFAM" id="SSF55890">
    <property type="entry name" value="Sporulation response regulatory protein Spo0B"/>
    <property type="match status" value="1"/>
</dbReference>
<dbReference type="InterPro" id="IPR016122">
    <property type="entry name" value="SpoOB_C"/>
</dbReference>
<dbReference type="SMART" id="SM01317">
    <property type="entry name" value="SPOB_ab"/>
    <property type="match status" value="1"/>
</dbReference>
<dbReference type="Gene3D" id="3.30.565.30">
    <property type="entry name" value="Sporulation initiation phosphotransferase B (SpoOB), C-terminal domain"/>
    <property type="match status" value="1"/>
</dbReference>
<dbReference type="InterPro" id="IPR039506">
    <property type="entry name" value="SPOB_a"/>
</dbReference>
<dbReference type="Gene3D" id="1.10.287.130">
    <property type="match status" value="1"/>
</dbReference>
<dbReference type="RefSeq" id="WP_053434257.1">
    <property type="nucleotide sequence ID" value="NZ_LGUF01000007.1"/>
</dbReference>
<dbReference type="OrthoDB" id="2375606at2"/>
<evidence type="ECO:0000256" key="2">
    <source>
        <dbReference type="ARBA" id="ARBA00022679"/>
    </source>
</evidence>
<dbReference type="Pfam" id="PF14682">
    <property type="entry name" value="SPOB_ab"/>
    <property type="match status" value="1"/>
</dbReference>
<evidence type="ECO:0000256" key="3">
    <source>
        <dbReference type="ARBA" id="ARBA00022777"/>
    </source>
</evidence>
<feature type="domain" description="Sporulation initiation phosphotransferase B C-terminal" evidence="4">
    <location>
        <begin position="59"/>
        <end position="171"/>
    </location>
</feature>
<dbReference type="InterPro" id="IPR037100">
    <property type="entry name" value="Spo0B_C_sf"/>
</dbReference>
<dbReference type="Pfam" id="PF14689">
    <property type="entry name" value="SPOB_a"/>
    <property type="match status" value="1"/>
</dbReference>
<dbReference type="Proteomes" id="UP000037109">
    <property type="component" value="Unassembled WGS sequence"/>
</dbReference>
<dbReference type="STRING" id="1459.AF332_08820"/>
<keyword evidence="3" id="KW-0418">Kinase</keyword>